<feature type="domain" description="Transposase MuDR plant" evidence="2">
    <location>
        <begin position="3"/>
        <end position="46"/>
    </location>
</feature>
<dbReference type="AlphaFoldDB" id="A0AAP0MPD7"/>
<gene>
    <name evidence="3" type="ORF">WN944_007879</name>
</gene>
<comment type="caution">
    <text evidence="3">The sequence shown here is derived from an EMBL/GenBank/DDBJ whole genome shotgun (WGS) entry which is preliminary data.</text>
</comment>
<accession>A0AAP0MPD7</accession>
<keyword evidence="4" id="KW-1185">Reference proteome</keyword>
<dbReference type="Proteomes" id="UP001428341">
    <property type="component" value="Unassembled WGS sequence"/>
</dbReference>
<evidence type="ECO:0000313" key="3">
    <source>
        <dbReference type="EMBL" id="KAK9215873.1"/>
    </source>
</evidence>
<protein>
    <recommendedName>
        <fullName evidence="2">Transposase MuDR plant domain-containing protein</fullName>
    </recommendedName>
</protein>
<dbReference type="EMBL" id="JBCGBO010000003">
    <property type="protein sequence ID" value="KAK9215873.1"/>
    <property type="molecule type" value="Genomic_DNA"/>
</dbReference>
<dbReference type="InterPro" id="IPR004332">
    <property type="entry name" value="Transposase_MuDR"/>
</dbReference>
<evidence type="ECO:0000256" key="1">
    <source>
        <dbReference type="SAM" id="MobiDB-lite"/>
    </source>
</evidence>
<evidence type="ECO:0000313" key="4">
    <source>
        <dbReference type="Proteomes" id="UP001428341"/>
    </source>
</evidence>
<sequence length="100" mass="11226">MEALRRNFKLKTFKAGKNIFLVRCSDDNCKWLLRATKLESLNMFEIRSFANCELRSMVIVDRSMIGSDAPTTNHPGKIPSCVDLPSDVAAEKHPKQGASQ</sequence>
<organism evidence="3 4">
    <name type="scientific">Citrus x changshan-huyou</name>
    <dbReference type="NCBI Taxonomy" id="2935761"/>
    <lineage>
        <taxon>Eukaryota</taxon>
        <taxon>Viridiplantae</taxon>
        <taxon>Streptophyta</taxon>
        <taxon>Embryophyta</taxon>
        <taxon>Tracheophyta</taxon>
        <taxon>Spermatophyta</taxon>
        <taxon>Magnoliopsida</taxon>
        <taxon>eudicotyledons</taxon>
        <taxon>Gunneridae</taxon>
        <taxon>Pentapetalae</taxon>
        <taxon>rosids</taxon>
        <taxon>malvids</taxon>
        <taxon>Sapindales</taxon>
        <taxon>Rutaceae</taxon>
        <taxon>Aurantioideae</taxon>
        <taxon>Citrus</taxon>
    </lineage>
</organism>
<feature type="region of interest" description="Disordered" evidence="1">
    <location>
        <begin position="68"/>
        <end position="100"/>
    </location>
</feature>
<name>A0AAP0MPD7_9ROSI</name>
<proteinExistence type="predicted"/>
<evidence type="ECO:0000259" key="2">
    <source>
        <dbReference type="Pfam" id="PF03108"/>
    </source>
</evidence>
<dbReference type="Pfam" id="PF03108">
    <property type="entry name" value="DBD_Tnp_Mut"/>
    <property type="match status" value="1"/>
</dbReference>
<reference evidence="3 4" key="1">
    <citation type="submission" date="2024-05" db="EMBL/GenBank/DDBJ databases">
        <title>Haplotype-resolved chromosome-level genome assembly of Huyou (Citrus changshanensis).</title>
        <authorList>
            <person name="Miao C."/>
            <person name="Chen W."/>
            <person name="Wu Y."/>
            <person name="Wang L."/>
            <person name="Zhao S."/>
            <person name="Grierson D."/>
            <person name="Xu C."/>
            <person name="Chen K."/>
        </authorList>
    </citation>
    <scope>NUCLEOTIDE SEQUENCE [LARGE SCALE GENOMIC DNA]</scope>
    <source>
        <strain evidence="3">01-14</strain>
        <tissue evidence="3">Leaf</tissue>
    </source>
</reference>